<evidence type="ECO:0000313" key="2">
    <source>
        <dbReference type="EnsemblMetazoa" id="OVOC12144.1"/>
    </source>
</evidence>
<protein>
    <submittedName>
        <fullName evidence="2">Uncharacterized protein</fullName>
    </submittedName>
</protein>
<feature type="transmembrane region" description="Helical" evidence="1">
    <location>
        <begin position="54"/>
        <end position="74"/>
    </location>
</feature>
<sequence>MLLSDQIFIASNHSSSCRIHEKSFQYDGLISRTIGFQAYLNLLTLFIFDLRCIVPIHIFLPSVILLFHTNLICLSRAFRQVTITIVISTGDATPH</sequence>
<dbReference type="EMBL" id="CMVM020000396">
    <property type="status" value="NOT_ANNOTATED_CDS"/>
    <property type="molecule type" value="Genomic_DNA"/>
</dbReference>
<accession>A0A8R1TLL7</accession>
<name>A0A8R1TLL7_ONCVO</name>
<organism evidence="2 3">
    <name type="scientific">Onchocerca volvulus</name>
    <dbReference type="NCBI Taxonomy" id="6282"/>
    <lineage>
        <taxon>Eukaryota</taxon>
        <taxon>Metazoa</taxon>
        <taxon>Ecdysozoa</taxon>
        <taxon>Nematoda</taxon>
        <taxon>Chromadorea</taxon>
        <taxon>Rhabditida</taxon>
        <taxon>Spirurina</taxon>
        <taxon>Spiruromorpha</taxon>
        <taxon>Filarioidea</taxon>
        <taxon>Onchocercidae</taxon>
        <taxon>Onchocerca</taxon>
    </lineage>
</organism>
<keyword evidence="1" id="KW-0472">Membrane</keyword>
<reference evidence="3" key="1">
    <citation type="submission" date="2013-10" db="EMBL/GenBank/DDBJ databases">
        <title>Genome sequencing of Onchocerca volvulus.</title>
        <authorList>
            <person name="Cotton J."/>
            <person name="Tsai J."/>
            <person name="Stanley E."/>
            <person name="Tracey A."/>
            <person name="Holroyd N."/>
            <person name="Lustigman S."/>
            <person name="Berriman M."/>
        </authorList>
    </citation>
    <scope>NUCLEOTIDE SEQUENCE</scope>
</reference>
<keyword evidence="3" id="KW-1185">Reference proteome</keyword>
<proteinExistence type="predicted"/>
<evidence type="ECO:0000256" key="1">
    <source>
        <dbReference type="SAM" id="Phobius"/>
    </source>
</evidence>
<dbReference type="Proteomes" id="UP000024404">
    <property type="component" value="Unassembled WGS sequence"/>
</dbReference>
<dbReference type="EnsemblMetazoa" id="OVOC12144.1">
    <property type="protein sequence ID" value="OVOC12144.1"/>
    <property type="gene ID" value="WBGene00248953"/>
</dbReference>
<keyword evidence="1" id="KW-1133">Transmembrane helix</keyword>
<reference evidence="2" key="2">
    <citation type="submission" date="2022-06" db="UniProtKB">
        <authorList>
            <consortium name="EnsemblMetazoa"/>
        </authorList>
    </citation>
    <scope>IDENTIFICATION</scope>
</reference>
<keyword evidence="1" id="KW-0812">Transmembrane</keyword>
<dbReference type="AlphaFoldDB" id="A0A8R1TLL7"/>
<evidence type="ECO:0000313" key="3">
    <source>
        <dbReference type="Proteomes" id="UP000024404"/>
    </source>
</evidence>